<dbReference type="InterPro" id="IPR036890">
    <property type="entry name" value="HATPase_C_sf"/>
</dbReference>
<evidence type="ECO:0000256" key="5">
    <source>
        <dbReference type="ARBA" id="ARBA00022553"/>
    </source>
</evidence>
<dbReference type="PRINTS" id="PR00344">
    <property type="entry name" value="BCTRLSENSOR"/>
</dbReference>
<dbReference type="Pfam" id="PF02518">
    <property type="entry name" value="HATPase_c"/>
    <property type="match status" value="1"/>
</dbReference>
<dbReference type="Gene3D" id="1.10.287.560">
    <property type="entry name" value="Histidine kinase CheA-like, homodimeric domain"/>
    <property type="match status" value="1"/>
</dbReference>
<evidence type="ECO:0000256" key="7">
    <source>
        <dbReference type="ARBA" id="ARBA00022741"/>
    </source>
</evidence>
<evidence type="ECO:0000256" key="8">
    <source>
        <dbReference type="ARBA" id="ARBA00022777"/>
    </source>
</evidence>
<dbReference type="SUPFAM" id="SSF55874">
    <property type="entry name" value="ATPase domain of HSP90 chaperone/DNA topoisomerase II/histidine kinase"/>
    <property type="match status" value="1"/>
</dbReference>
<dbReference type="SUPFAM" id="SSF47384">
    <property type="entry name" value="Homodimeric domain of signal transducing histidine kinase"/>
    <property type="match status" value="1"/>
</dbReference>
<organism evidence="16 17">
    <name type="scientific">Seleniivibrio woodruffii</name>
    <dbReference type="NCBI Taxonomy" id="1078050"/>
    <lineage>
        <taxon>Bacteria</taxon>
        <taxon>Pseudomonadati</taxon>
        <taxon>Deferribacterota</taxon>
        <taxon>Deferribacteres</taxon>
        <taxon>Deferribacterales</taxon>
        <taxon>Geovibrionaceae</taxon>
        <taxon>Seleniivibrio</taxon>
    </lineage>
</organism>
<dbReference type="SUPFAM" id="SSF50341">
    <property type="entry name" value="CheW-like"/>
    <property type="match status" value="1"/>
</dbReference>
<dbReference type="EC" id="2.7.13.3" evidence="2"/>
<evidence type="ECO:0000259" key="15">
    <source>
        <dbReference type="PROSITE" id="PS50894"/>
    </source>
</evidence>
<keyword evidence="7" id="KW-0547">Nucleotide-binding</keyword>
<feature type="domain" description="Histidine kinase" evidence="13">
    <location>
        <begin position="308"/>
        <end position="556"/>
    </location>
</feature>
<keyword evidence="17" id="KW-1185">Reference proteome</keyword>
<dbReference type="SMART" id="SM00260">
    <property type="entry name" value="CheW"/>
    <property type="match status" value="1"/>
</dbReference>
<proteinExistence type="predicted"/>
<dbReference type="SUPFAM" id="SSF47226">
    <property type="entry name" value="Histidine-containing phosphotransfer domain, HPT domain"/>
    <property type="match status" value="1"/>
</dbReference>
<evidence type="ECO:0000259" key="14">
    <source>
        <dbReference type="PROSITE" id="PS50851"/>
    </source>
</evidence>
<dbReference type="InterPro" id="IPR008207">
    <property type="entry name" value="Sig_transdc_His_kin_Hpt_dom"/>
</dbReference>
<dbReference type="GO" id="GO:0000155">
    <property type="term" value="F:phosphorelay sensor kinase activity"/>
    <property type="evidence" value="ECO:0007669"/>
    <property type="project" value="InterPro"/>
</dbReference>
<accession>A0A4R1KCQ8</accession>
<dbReference type="InterPro" id="IPR037006">
    <property type="entry name" value="CheA-like_homodim_sf"/>
</dbReference>
<dbReference type="Gene3D" id="2.30.30.40">
    <property type="entry name" value="SH3 Domains"/>
    <property type="match status" value="1"/>
</dbReference>
<dbReference type="PROSITE" id="PS50894">
    <property type="entry name" value="HPT"/>
    <property type="match status" value="1"/>
</dbReference>
<dbReference type="Gene3D" id="3.30.565.10">
    <property type="entry name" value="Histidine kinase-like ATPase, C-terminal domain"/>
    <property type="match status" value="1"/>
</dbReference>
<comment type="function">
    <text evidence="11">Involved in the transmission of sensory signals from the chemoreceptors to the flagellar motors. CheA is autophosphorylated; it can transfer its phosphate group to either CheB or CheY.</text>
</comment>
<dbReference type="CDD" id="cd16916">
    <property type="entry name" value="HATPase_CheA-like"/>
    <property type="match status" value="1"/>
</dbReference>
<evidence type="ECO:0000256" key="9">
    <source>
        <dbReference type="ARBA" id="ARBA00022840"/>
    </source>
</evidence>
<evidence type="ECO:0000256" key="12">
    <source>
        <dbReference type="PROSITE-ProRule" id="PRU00110"/>
    </source>
</evidence>
<dbReference type="CDD" id="cd00731">
    <property type="entry name" value="CheA_reg"/>
    <property type="match status" value="1"/>
</dbReference>
<dbReference type="OrthoDB" id="9803176at2"/>
<keyword evidence="5 12" id="KW-0597">Phosphoprotein</keyword>
<name>A0A4R1KCQ8_9BACT</name>
<dbReference type="FunFam" id="3.30.565.10:FF:000016">
    <property type="entry name" value="Chemotaxis protein CheA, putative"/>
    <property type="match status" value="1"/>
</dbReference>
<evidence type="ECO:0000256" key="6">
    <source>
        <dbReference type="ARBA" id="ARBA00022679"/>
    </source>
</evidence>
<dbReference type="GO" id="GO:0006935">
    <property type="term" value="P:chemotaxis"/>
    <property type="evidence" value="ECO:0007669"/>
    <property type="project" value="UniProtKB-KW"/>
</dbReference>
<dbReference type="SMART" id="SM01231">
    <property type="entry name" value="H-kinase_dim"/>
    <property type="match status" value="1"/>
</dbReference>
<protein>
    <recommendedName>
        <fullName evidence="3">Chemotaxis protein CheA</fullName>
        <ecNumber evidence="2">2.7.13.3</ecNumber>
    </recommendedName>
</protein>
<dbReference type="PROSITE" id="PS50851">
    <property type="entry name" value="CHEW"/>
    <property type="match status" value="1"/>
</dbReference>
<evidence type="ECO:0000256" key="2">
    <source>
        <dbReference type="ARBA" id="ARBA00012438"/>
    </source>
</evidence>
<comment type="catalytic activity">
    <reaction evidence="1">
        <text>ATP + protein L-histidine = ADP + protein N-phospho-L-histidine.</text>
        <dbReference type="EC" id="2.7.13.3"/>
    </reaction>
</comment>
<dbReference type="Pfam" id="PF02895">
    <property type="entry name" value="H-kinase_dim"/>
    <property type="match status" value="1"/>
</dbReference>
<sequence length="689" mass="75671">MSADMHQQVFINEATELLQELEQSLLELEDDPCDQELIARVFRAMHTIKGSGAMFGFEHIASLVHSIETVYDMVRNEAICISREMLDYSLKSCDVIREMLTDTNMKADSPLALEIAAFFGKAANVIKQEPKAAAAGPVLKTKGSMATYRITFKPNKNILLQGSNPTLLINELKEMGKASVVVYTSDVPDLEELEPDFCYISWDVILTTDKSEDDIRDVFIFVMDECDLTVTLADDLSGEDAPEKRIGEILMQRGYLSQQQLNEVLNEKKFLGQLMVEKGIVSPEELDSALVEQAHIKNVRAQKSAAAEAASSIRVPSERLDALVDLVGELVTVQARLSQVAGSRNDADMLKVAEEVERLVWDLRDNTMSIRMLEIGSTFSRFKRLVRDLSQELGKEIELVTFGGETEIDKTVIEKLGDPLVHLIRNSIDHGIELPADRVAAGKPAKGHITLQASHSGDSVLIEIVDDGRGINKQAVLNKAKSKGLIAENAELSDKEIFELIFASGFSTAEAVSSVSGRGVGMDVVRRNIEALRGTIDINSVQGVGTSISLKLPLTLAIIDGLLVSIGNQFFIIPLSIVNECIEFRPADNKSQSGRRIIMVRNELIPYVPLRSFFHMTGEEPEIQQIVIISVDGRRVGFVVDSVVGDHQTVIKSLGKMFKEIDCISGASVLGDGSVALIIDILKIYGDIG</sequence>
<evidence type="ECO:0000256" key="3">
    <source>
        <dbReference type="ARBA" id="ARBA00021495"/>
    </source>
</evidence>
<dbReference type="AlphaFoldDB" id="A0A4R1KCQ8"/>
<dbReference type="PANTHER" id="PTHR43395:SF10">
    <property type="entry name" value="CHEMOTAXIS PROTEIN CHEA"/>
    <property type="match status" value="1"/>
</dbReference>
<dbReference type="Pfam" id="PF01584">
    <property type="entry name" value="CheW"/>
    <property type="match status" value="1"/>
</dbReference>
<evidence type="ECO:0000313" key="16">
    <source>
        <dbReference type="EMBL" id="TCK61937.1"/>
    </source>
</evidence>
<dbReference type="InterPro" id="IPR004105">
    <property type="entry name" value="CheA-like_dim"/>
</dbReference>
<feature type="modified residue" description="Phosphohistidine" evidence="12">
    <location>
        <position position="46"/>
    </location>
</feature>
<keyword evidence="4" id="KW-0145">Chemotaxis</keyword>
<dbReference type="GO" id="GO:0005737">
    <property type="term" value="C:cytoplasm"/>
    <property type="evidence" value="ECO:0007669"/>
    <property type="project" value="InterPro"/>
</dbReference>
<dbReference type="InterPro" id="IPR051315">
    <property type="entry name" value="Bact_Chemotaxis_CheA"/>
</dbReference>
<dbReference type="Proteomes" id="UP000294614">
    <property type="component" value="Unassembled WGS sequence"/>
</dbReference>
<dbReference type="InterPro" id="IPR037257">
    <property type="entry name" value="T2SS_E_N_sf"/>
</dbReference>
<comment type="caution">
    <text evidence="16">The sequence shown here is derived from an EMBL/GenBank/DDBJ whole genome shotgun (WGS) entry which is preliminary data.</text>
</comment>
<dbReference type="RefSeq" id="WP_132871624.1">
    <property type="nucleotide sequence ID" value="NZ_SMGG01000003.1"/>
</dbReference>
<dbReference type="SMART" id="SM00073">
    <property type="entry name" value="HPT"/>
    <property type="match status" value="1"/>
</dbReference>
<dbReference type="SMART" id="SM00387">
    <property type="entry name" value="HATPase_c"/>
    <property type="match status" value="1"/>
</dbReference>
<dbReference type="Gene3D" id="1.20.120.160">
    <property type="entry name" value="HPT domain"/>
    <property type="match status" value="1"/>
</dbReference>
<dbReference type="InterPro" id="IPR002545">
    <property type="entry name" value="CheW-lke_dom"/>
</dbReference>
<reference evidence="16 17" key="1">
    <citation type="submission" date="2019-03" db="EMBL/GenBank/DDBJ databases">
        <title>Genomic Encyclopedia of Type Strains, Phase IV (KMG-IV): sequencing the most valuable type-strain genomes for metagenomic binning, comparative biology and taxonomic classification.</title>
        <authorList>
            <person name="Goeker M."/>
        </authorList>
    </citation>
    <scope>NUCLEOTIDE SEQUENCE [LARGE SCALE GENOMIC DNA]</scope>
    <source>
        <strain evidence="16 17">DSM 24984</strain>
    </source>
</reference>
<dbReference type="InterPro" id="IPR005467">
    <property type="entry name" value="His_kinase_dom"/>
</dbReference>
<gene>
    <name evidence="16" type="ORF">C8D98_0444</name>
</gene>
<dbReference type="PANTHER" id="PTHR43395">
    <property type="entry name" value="SENSOR HISTIDINE KINASE CHEA"/>
    <property type="match status" value="1"/>
</dbReference>
<dbReference type="PROSITE" id="PS50109">
    <property type="entry name" value="HIS_KIN"/>
    <property type="match status" value="1"/>
</dbReference>
<keyword evidence="8 16" id="KW-0418">Kinase</keyword>
<evidence type="ECO:0000256" key="10">
    <source>
        <dbReference type="ARBA" id="ARBA00023012"/>
    </source>
</evidence>
<dbReference type="InterPro" id="IPR004358">
    <property type="entry name" value="Sig_transdc_His_kin-like_C"/>
</dbReference>
<dbReference type="EMBL" id="SMGG01000003">
    <property type="protein sequence ID" value="TCK61937.1"/>
    <property type="molecule type" value="Genomic_DNA"/>
</dbReference>
<dbReference type="InterPro" id="IPR036641">
    <property type="entry name" value="HPT_dom_sf"/>
</dbReference>
<evidence type="ECO:0000313" key="17">
    <source>
        <dbReference type="Proteomes" id="UP000294614"/>
    </source>
</evidence>
<dbReference type="Pfam" id="PF01627">
    <property type="entry name" value="Hpt"/>
    <property type="match status" value="1"/>
</dbReference>
<keyword evidence="10" id="KW-0902">Two-component regulatory system</keyword>
<dbReference type="InterPro" id="IPR003594">
    <property type="entry name" value="HATPase_dom"/>
</dbReference>
<dbReference type="GO" id="GO:0005524">
    <property type="term" value="F:ATP binding"/>
    <property type="evidence" value="ECO:0007669"/>
    <property type="project" value="UniProtKB-KW"/>
</dbReference>
<dbReference type="SUPFAM" id="SSF160246">
    <property type="entry name" value="EspE N-terminal domain-like"/>
    <property type="match status" value="1"/>
</dbReference>
<evidence type="ECO:0000256" key="1">
    <source>
        <dbReference type="ARBA" id="ARBA00000085"/>
    </source>
</evidence>
<keyword evidence="6" id="KW-0808">Transferase</keyword>
<feature type="domain" description="CheW-like" evidence="14">
    <location>
        <begin position="558"/>
        <end position="689"/>
    </location>
</feature>
<evidence type="ECO:0000256" key="11">
    <source>
        <dbReference type="ARBA" id="ARBA00035100"/>
    </source>
</evidence>
<keyword evidence="9" id="KW-0067">ATP-binding</keyword>
<evidence type="ECO:0000259" key="13">
    <source>
        <dbReference type="PROSITE" id="PS50109"/>
    </source>
</evidence>
<feature type="domain" description="HPt" evidence="15">
    <location>
        <begin position="1"/>
        <end position="103"/>
    </location>
</feature>
<evidence type="ECO:0000256" key="4">
    <source>
        <dbReference type="ARBA" id="ARBA00022500"/>
    </source>
</evidence>
<dbReference type="InterPro" id="IPR036097">
    <property type="entry name" value="HisK_dim/P_sf"/>
</dbReference>
<dbReference type="InterPro" id="IPR036061">
    <property type="entry name" value="CheW-like_dom_sf"/>
</dbReference>
<dbReference type="CDD" id="cd00088">
    <property type="entry name" value="HPT"/>
    <property type="match status" value="1"/>
</dbReference>